<dbReference type="Proteomes" id="UP001472677">
    <property type="component" value="Unassembled WGS sequence"/>
</dbReference>
<reference evidence="1 2" key="1">
    <citation type="journal article" date="2024" name="G3 (Bethesda)">
        <title>Genome assembly of Hibiscus sabdariffa L. provides insights into metabolisms of medicinal natural products.</title>
        <authorList>
            <person name="Kim T."/>
        </authorList>
    </citation>
    <scope>NUCLEOTIDE SEQUENCE [LARGE SCALE GENOMIC DNA]</scope>
    <source>
        <strain evidence="1">TK-2024</strain>
        <tissue evidence="1">Old leaves</tissue>
    </source>
</reference>
<protein>
    <submittedName>
        <fullName evidence="1">Uncharacterized protein</fullName>
    </submittedName>
</protein>
<proteinExistence type="predicted"/>
<evidence type="ECO:0000313" key="2">
    <source>
        <dbReference type="Proteomes" id="UP001472677"/>
    </source>
</evidence>
<gene>
    <name evidence="1" type="ORF">V6N12_007568</name>
</gene>
<organism evidence="1 2">
    <name type="scientific">Hibiscus sabdariffa</name>
    <name type="common">roselle</name>
    <dbReference type="NCBI Taxonomy" id="183260"/>
    <lineage>
        <taxon>Eukaryota</taxon>
        <taxon>Viridiplantae</taxon>
        <taxon>Streptophyta</taxon>
        <taxon>Embryophyta</taxon>
        <taxon>Tracheophyta</taxon>
        <taxon>Spermatophyta</taxon>
        <taxon>Magnoliopsida</taxon>
        <taxon>eudicotyledons</taxon>
        <taxon>Gunneridae</taxon>
        <taxon>Pentapetalae</taxon>
        <taxon>rosids</taxon>
        <taxon>malvids</taxon>
        <taxon>Malvales</taxon>
        <taxon>Malvaceae</taxon>
        <taxon>Malvoideae</taxon>
        <taxon>Hibiscus</taxon>
    </lineage>
</organism>
<comment type="caution">
    <text evidence="1">The sequence shown here is derived from an EMBL/GenBank/DDBJ whole genome shotgun (WGS) entry which is preliminary data.</text>
</comment>
<dbReference type="EMBL" id="JBBPBM010000009">
    <property type="protein sequence ID" value="KAK8569036.1"/>
    <property type="molecule type" value="Genomic_DNA"/>
</dbReference>
<evidence type="ECO:0000313" key="1">
    <source>
        <dbReference type="EMBL" id="KAK8569036.1"/>
    </source>
</evidence>
<accession>A0ABR2F251</accession>
<name>A0ABR2F251_9ROSI</name>
<sequence length="137" mass="14221">MVPGQTPAVVEGGSGAKGHHQAVTIMEDGIVMEGGTGGGFKKRSPGAAKLKLQLRKQSKFKVSNLSLLSDWVNSLSSGGSIVKHVPTIANSTTTQADPPDMNVLMPSVHKIGPDIKHAGREMLSSTAFVVQSPNGAH</sequence>
<keyword evidence="2" id="KW-1185">Reference proteome</keyword>